<dbReference type="InterPro" id="IPR003593">
    <property type="entry name" value="AAA+_ATPase"/>
</dbReference>
<dbReference type="InterPro" id="IPR015853">
    <property type="entry name" value="ABC_transpr_FbpC"/>
</dbReference>
<evidence type="ECO:0000313" key="10">
    <source>
        <dbReference type="EMBL" id="AZR05851.1"/>
    </source>
</evidence>
<evidence type="ECO:0000259" key="9">
    <source>
        <dbReference type="PROSITE" id="PS50893"/>
    </source>
</evidence>
<dbReference type="GO" id="GO:0016020">
    <property type="term" value="C:membrane"/>
    <property type="evidence" value="ECO:0007669"/>
    <property type="project" value="InterPro"/>
</dbReference>
<dbReference type="AlphaFoldDB" id="A0A3S9QIS5"/>
<evidence type="ECO:0000313" key="11">
    <source>
        <dbReference type="Proteomes" id="UP000275951"/>
    </source>
</evidence>
<name>A0A3S9QIS5_9ACTO</name>
<dbReference type="GO" id="GO:0015408">
    <property type="term" value="F:ABC-type ferric iron transporter activity"/>
    <property type="evidence" value="ECO:0007669"/>
    <property type="project" value="InterPro"/>
</dbReference>
<dbReference type="SMART" id="SM00382">
    <property type="entry name" value="AAA"/>
    <property type="match status" value="1"/>
</dbReference>
<dbReference type="InterPro" id="IPR050093">
    <property type="entry name" value="ABC_SmlMolc_Importer"/>
</dbReference>
<keyword evidence="4" id="KW-0547">Nucleotide-binding</keyword>
<dbReference type="SUPFAM" id="SSF52540">
    <property type="entry name" value="P-loop containing nucleoside triphosphate hydrolases"/>
    <property type="match status" value="1"/>
</dbReference>
<gene>
    <name evidence="10" type="ORF">EBQ10_00100</name>
</gene>
<keyword evidence="3" id="KW-0410">Iron transport</keyword>
<keyword evidence="2" id="KW-1003">Cell membrane</keyword>
<reference evidence="10 11" key="1">
    <citation type="submission" date="2018-11" db="EMBL/GenBank/DDBJ databases">
        <title>Multidrug-resistant genes are associated with an 42-kb island TGI1 carrying a complex class 1 integron in a Trueperella pyogenes.</title>
        <authorList>
            <person name="Dong W."/>
        </authorList>
    </citation>
    <scope>NUCLEOTIDE SEQUENCE [LARGE SCALE GENOMIC DNA]</scope>
    <source>
        <strain evidence="10 11">TP4</strain>
    </source>
</reference>
<keyword evidence="8" id="KW-0472">Membrane</keyword>
<organism evidence="10 11">
    <name type="scientific">Trueperella pyogenes</name>
    <dbReference type="NCBI Taxonomy" id="1661"/>
    <lineage>
        <taxon>Bacteria</taxon>
        <taxon>Bacillati</taxon>
        <taxon>Actinomycetota</taxon>
        <taxon>Actinomycetes</taxon>
        <taxon>Actinomycetales</taxon>
        <taxon>Actinomycetaceae</taxon>
        <taxon>Trueperella</taxon>
    </lineage>
</organism>
<dbReference type="InterPro" id="IPR027417">
    <property type="entry name" value="P-loop_NTPase"/>
</dbReference>
<evidence type="ECO:0000256" key="1">
    <source>
        <dbReference type="ARBA" id="ARBA00022448"/>
    </source>
</evidence>
<keyword evidence="1" id="KW-0813">Transport</keyword>
<proteinExistence type="predicted"/>
<dbReference type="Gene3D" id="3.40.50.300">
    <property type="entry name" value="P-loop containing nucleotide triphosphate hydrolases"/>
    <property type="match status" value="1"/>
</dbReference>
<dbReference type="InterPro" id="IPR003439">
    <property type="entry name" value="ABC_transporter-like_ATP-bd"/>
</dbReference>
<dbReference type="OrthoDB" id="9802264at2"/>
<dbReference type="PROSITE" id="PS50893">
    <property type="entry name" value="ABC_TRANSPORTER_2"/>
    <property type="match status" value="1"/>
</dbReference>
<protein>
    <submittedName>
        <fullName evidence="10">ABC transporter ATP-binding protein</fullName>
    </submittedName>
</protein>
<dbReference type="SUPFAM" id="SSF50331">
    <property type="entry name" value="MOP-like"/>
    <property type="match status" value="1"/>
</dbReference>
<dbReference type="EMBL" id="CP033905">
    <property type="protein sequence ID" value="AZR05851.1"/>
    <property type="molecule type" value="Genomic_DNA"/>
</dbReference>
<sequence length="500" mass="55666">MGGLWPQERCAAHSGRRFVISGDFRSGSGIPAARVTHGHPRHGHYPVAHRAACYLHARRRCLPLAYRRRAFFGGDPVHDHRRRTFDWAGSHPKRSCALYRPRRKAVAGAADYPGSRLVRRRRASLHFEHLDRGAHRRPCCRCGRAVGPIEEETVEELVIEHLSVPPILEDVSLRIEPGEVLAIVGPSGCGKSTLIHAIAGVVPSTGNIIMGEKIHDLPMHRRPTGTVFQDSVLFPDHDVWDNVAFGLDEVRMTDSQRRDLVDLTLAQLNIRGLAHASPEHLSGGQTQRVALARTLVRRPRILLLDEPLVHVDPTLRVSIQADIIEQARRHRLATLYVTHDVEEACRLGDTMAIMDRGRILQCASPAELYRQPSSVFAARIMGIPNILSAKVNDADGRVAHVEFGRTWLSVPTVQKVNAGRADVVLPPETLELTRAGEGLLAGRIIRSVFARTHMEYELETSIGTLVVTEPETMHPRELGQELGVNFTYCWFIEGSSPTRL</sequence>
<evidence type="ECO:0000256" key="5">
    <source>
        <dbReference type="ARBA" id="ARBA00022840"/>
    </source>
</evidence>
<evidence type="ECO:0000256" key="6">
    <source>
        <dbReference type="ARBA" id="ARBA00023004"/>
    </source>
</evidence>
<dbReference type="Pfam" id="PF00005">
    <property type="entry name" value="ABC_tran"/>
    <property type="match status" value="1"/>
</dbReference>
<dbReference type="InterPro" id="IPR008995">
    <property type="entry name" value="Mo/tungstate-bd_C_term_dom"/>
</dbReference>
<dbReference type="PANTHER" id="PTHR42781:SF4">
    <property type="entry name" value="SPERMIDINE_PUTRESCINE IMPORT ATP-BINDING PROTEIN POTA"/>
    <property type="match status" value="1"/>
</dbReference>
<keyword evidence="6" id="KW-0408">Iron</keyword>
<dbReference type="Proteomes" id="UP000275951">
    <property type="component" value="Chromosome"/>
</dbReference>
<evidence type="ECO:0000256" key="7">
    <source>
        <dbReference type="ARBA" id="ARBA00023065"/>
    </source>
</evidence>
<evidence type="ECO:0000256" key="3">
    <source>
        <dbReference type="ARBA" id="ARBA00022496"/>
    </source>
</evidence>
<evidence type="ECO:0000256" key="2">
    <source>
        <dbReference type="ARBA" id="ARBA00022475"/>
    </source>
</evidence>
<dbReference type="PANTHER" id="PTHR42781">
    <property type="entry name" value="SPERMIDINE/PUTRESCINE IMPORT ATP-BINDING PROTEIN POTA"/>
    <property type="match status" value="1"/>
</dbReference>
<dbReference type="CDD" id="cd03259">
    <property type="entry name" value="ABC_Carb_Solutes_like"/>
    <property type="match status" value="1"/>
</dbReference>
<accession>A0A3S9QIS5</accession>
<dbReference type="GO" id="GO:0005524">
    <property type="term" value="F:ATP binding"/>
    <property type="evidence" value="ECO:0007669"/>
    <property type="project" value="UniProtKB-KW"/>
</dbReference>
<dbReference type="GO" id="GO:0016887">
    <property type="term" value="F:ATP hydrolysis activity"/>
    <property type="evidence" value="ECO:0007669"/>
    <property type="project" value="InterPro"/>
</dbReference>
<evidence type="ECO:0000256" key="4">
    <source>
        <dbReference type="ARBA" id="ARBA00022741"/>
    </source>
</evidence>
<evidence type="ECO:0000256" key="8">
    <source>
        <dbReference type="ARBA" id="ARBA00023136"/>
    </source>
</evidence>
<keyword evidence="7" id="KW-0406">Ion transport</keyword>
<keyword evidence="5 10" id="KW-0067">ATP-binding</keyword>
<feature type="domain" description="ABC transporter" evidence="9">
    <location>
        <begin position="149"/>
        <end position="381"/>
    </location>
</feature>